<feature type="chain" id="PRO_5001605870" evidence="2">
    <location>
        <begin position="31"/>
        <end position="907"/>
    </location>
</feature>
<protein>
    <submittedName>
        <fullName evidence="3">Uncharacterized protein</fullName>
    </submittedName>
</protein>
<dbReference type="EMBL" id="AUPL01003082">
    <property type="protein sequence ID" value="ESL09201.1"/>
    <property type="molecule type" value="Genomic_DNA"/>
</dbReference>
<sequence length="907" mass="100680">MRTTHLFRRKLSRLGCCLFLGAARVPLAQGQCASWHTPARFIVSGGGRKGTGNPTASSVKRMPPPPPPRQQRQTQTASSQQVHPEPLLASRRPLLDVDEIIVALADVFIAYQKHLRACNTVSQTAATSHNNTRGENGVYVPFYPPVPLGYIEKHFQSLLLRLLPADVTRGDGDSKGVQVSDNSTDAGRNRQHLTSRIQSSGVFALTSLQRRSVQRKEASNENGTTFLLRLRPGVRELAVEIAAFLFSLEPQVVTVRRAVPLAVIRRMPLTPAAVSFIRHELANDVRRLLLVYTHDVFAVTKNGTMVQLLAASVEDEKGVLPVTLSTTTAATRELAQDLVASTAYAKDDVASFTSTEATAKMVPDRVAVPFEAGEEDTVVHMGKRFIAPAAMERYRLSRSLAPFLEFIPMIVPVDNKNGGENGSSLVVAETDDGFVDFAAIRDRAVAKYPSLAPLLVLDYGDPPKLRCDLLLSALSALGVECRWGRSLPRQHQRQRRQLQRLTTNISPPMEMGLLFLRRRINLQATTAASMPLPRTGEKFQVRLLLSDLQAELDEPGISRRGVDWWNWSFRSLLVEDDLSEEAVASEEQAQKEDVWDHAFFRVHAIVYEELVTTPAIVMPPAPTLVFALKDLSYPAGVSSNSAFVQHLLRQFTPRQYEHLHDTLLRGVQGCVSPLFKHEIEESVACLFFPYGQCGAGHETGVENNNSNRGSESGREARPEPIVFNKYVDGFYDSTAPTQLPCIRPRTLSEEPPLVCRKLLPAKVVLEIVCCLHHEQLRRAEEIGLDVDDDGQLANGGDKDCFLSFAALRHTLQPASRSYIRDNIGDLTMIPLLLSCFPQYFRVPAIDTASSWSVVGLTREGRHLAQLLEASLSPLAEEGKPLPYRSQRTGCFFTDDTRQQLDAFLLWR</sequence>
<dbReference type="AlphaFoldDB" id="A0A061J512"/>
<feature type="compositionally biased region" description="Low complexity" evidence="1">
    <location>
        <begin position="70"/>
        <end position="81"/>
    </location>
</feature>
<organism evidence="3 4">
    <name type="scientific">Trypanosoma rangeli SC58</name>
    <dbReference type="NCBI Taxonomy" id="429131"/>
    <lineage>
        <taxon>Eukaryota</taxon>
        <taxon>Discoba</taxon>
        <taxon>Euglenozoa</taxon>
        <taxon>Kinetoplastea</taxon>
        <taxon>Metakinetoplastina</taxon>
        <taxon>Trypanosomatida</taxon>
        <taxon>Trypanosomatidae</taxon>
        <taxon>Trypanosoma</taxon>
        <taxon>Herpetosoma</taxon>
    </lineage>
</organism>
<proteinExistence type="predicted"/>
<accession>A0A061J512</accession>
<feature type="compositionally biased region" description="Polar residues" evidence="1">
    <location>
        <begin position="177"/>
        <end position="190"/>
    </location>
</feature>
<evidence type="ECO:0000256" key="2">
    <source>
        <dbReference type="SAM" id="SignalP"/>
    </source>
</evidence>
<name>A0A061J512_TRYRA</name>
<dbReference type="VEuPathDB" id="TriTrypDB:TRSC58_03082"/>
<dbReference type="OrthoDB" id="243924at2759"/>
<comment type="caution">
    <text evidence="3">The sequence shown here is derived from an EMBL/GenBank/DDBJ whole genome shotgun (WGS) entry which is preliminary data.</text>
</comment>
<evidence type="ECO:0000256" key="1">
    <source>
        <dbReference type="SAM" id="MobiDB-lite"/>
    </source>
</evidence>
<feature type="region of interest" description="Disordered" evidence="1">
    <location>
        <begin position="171"/>
        <end position="190"/>
    </location>
</feature>
<feature type="signal peptide" evidence="2">
    <location>
        <begin position="1"/>
        <end position="30"/>
    </location>
</feature>
<keyword evidence="4" id="KW-1185">Reference proteome</keyword>
<reference evidence="3 4" key="1">
    <citation type="submission" date="2013-07" db="EMBL/GenBank/DDBJ databases">
        <authorList>
            <person name="Stoco P.H."/>
            <person name="Wagner G."/>
            <person name="Gerber A."/>
            <person name="Zaha A."/>
            <person name="Thompson C."/>
            <person name="Bartholomeu D.C."/>
            <person name="Luckemeyer D.D."/>
            <person name="Bahia D."/>
            <person name="Loreto E."/>
            <person name="Prestes E.B."/>
            <person name="Lima F.M."/>
            <person name="Rodrigues-Luiz G."/>
            <person name="Vallejo G.A."/>
            <person name="Filho J.F."/>
            <person name="Monteiro K.M."/>
            <person name="Tyler K.M."/>
            <person name="de Almeida L.G."/>
            <person name="Ortiz M.F."/>
            <person name="Siervo M.A."/>
            <person name="de Moraes M.H."/>
            <person name="Cunha O.L."/>
            <person name="Mendonca-Neto R."/>
            <person name="Silva R."/>
            <person name="Teixeira S.M."/>
            <person name="Murta S.M."/>
            <person name="Sincero T.C."/>
            <person name="Mendes T.A."/>
            <person name="Urmenyi T.P."/>
            <person name="Silva V.G."/>
            <person name="da Rocha W.D."/>
            <person name="Andersson B."/>
            <person name="Romanha A.J."/>
            <person name="Steindel M."/>
            <person name="de Vasconcelos A.T."/>
            <person name="Grisard E.C."/>
        </authorList>
    </citation>
    <scope>NUCLEOTIDE SEQUENCE [LARGE SCALE GENOMIC DNA]</scope>
    <source>
        <strain evidence="3 4">SC58</strain>
    </source>
</reference>
<keyword evidence="2" id="KW-0732">Signal</keyword>
<evidence type="ECO:0000313" key="3">
    <source>
        <dbReference type="EMBL" id="ESL09201.1"/>
    </source>
</evidence>
<evidence type="ECO:0000313" key="4">
    <source>
        <dbReference type="Proteomes" id="UP000031737"/>
    </source>
</evidence>
<gene>
    <name evidence="3" type="ORF">TRSC58_03082</name>
</gene>
<dbReference type="Proteomes" id="UP000031737">
    <property type="component" value="Unassembled WGS sequence"/>
</dbReference>
<feature type="region of interest" description="Disordered" evidence="1">
    <location>
        <begin position="43"/>
        <end position="87"/>
    </location>
</feature>